<evidence type="ECO:0000256" key="1">
    <source>
        <dbReference type="ARBA" id="ARBA00023242"/>
    </source>
</evidence>
<gene>
    <name evidence="4" type="ORF">BKA59DRAFT_450124</name>
</gene>
<organism evidence="4 5">
    <name type="scientific">Fusarium tricinctum</name>
    <dbReference type="NCBI Taxonomy" id="61284"/>
    <lineage>
        <taxon>Eukaryota</taxon>
        <taxon>Fungi</taxon>
        <taxon>Dikarya</taxon>
        <taxon>Ascomycota</taxon>
        <taxon>Pezizomycotina</taxon>
        <taxon>Sordariomycetes</taxon>
        <taxon>Hypocreomycetidae</taxon>
        <taxon>Hypocreales</taxon>
        <taxon>Nectriaceae</taxon>
        <taxon>Fusarium</taxon>
        <taxon>Fusarium tricinctum species complex</taxon>
    </lineage>
</organism>
<sequence length="632" mass="69869">MPSQKTSSGKRFAAPPASRASRVRCSGDTPCGRCISRNQTCTFTPSRRGHRPHSGLKRRPDITYMHRNDDSINTSGVGTISTPLIRLEPSPAEDVRGGFLPSLYGDNLEEFCFDDIFGGASDGALESFFTDMFSIPSFPRAKTADGPVLEPLQYERPVVRGYRSDDDVPQALKTIRAYYELIHPAFPILPPPLEDSPEDMNHISEPWAPNGQFFSDYEPSSPLLLALLSVLTLLPYANNEHASEKDSRECRATFAQSLAQCALESIEIGATPNQPTCCSFSPSAFHPNVPTELEAPLAYCVLSLYQYLHRGDMIEMVHFANEAYDACVHLSLHQFAEGNNVFTEAVRRTWWMTPPTRPTDISKFTTPYPTTGITSTDLHWIQYIRAEETLVAATLLLVALVTGSGSEAATPAFRHSLSFMNTVIDNQLSCLSVYNDLESSTNMSPEERLMQSLRAMTLIRLMSARIKTHRYGAMISHPSILKRFEAVPSWRAPHELRQSVSTGLNVEGGNQVAQLFPFACQDSLNICVDSALGVVNCLASLRNDLHIIKENSVAPFACSALLAGYTLMMVSFFQNYSPEEGVCTISVAELQGRCKYGINASIDTLEHFAAGFDFINLLKDQLQTVAIACEMR</sequence>
<dbReference type="GO" id="GO:0008270">
    <property type="term" value="F:zinc ion binding"/>
    <property type="evidence" value="ECO:0007669"/>
    <property type="project" value="InterPro"/>
</dbReference>
<dbReference type="Gene3D" id="4.10.240.10">
    <property type="entry name" value="Zn(2)-C6 fungal-type DNA-binding domain"/>
    <property type="match status" value="1"/>
</dbReference>
<dbReference type="Proteomes" id="UP000813427">
    <property type="component" value="Unassembled WGS sequence"/>
</dbReference>
<dbReference type="Pfam" id="PF00172">
    <property type="entry name" value="Zn_clus"/>
    <property type="match status" value="1"/>
</dbReference>
<dbReference type="InterPro" id="IPR001138">
    <property type="entry name" value="Zn2Cys6_DnaBD"/>
</dbReference>
<keyword evidence="5" id="KW-1185">Reference proteome</keyword>
<evidence type="ECO:0000313" key="4">
    <source>
        <dbReference type="EMBL" id="KAH7256033.1"/>
    </source>
</evidence>
<protein>
    <recommendedName>
        <fullName evidence="3">Zn(2)-C6 fungal-type domain-containing protein</fullName>
    </recommendedName>
</protein>
<dbReference type="EMBL" id="JAGPXF010000002">
    <property type="protein sequence ID" value="KAH7256033.1"/>
    <property type="molecule type" value="Genomic_DNA"/>
</dbReference>
<evidence type="ECO:0000256" key="2">
    <source>
        <dbReference type="SAM" id="MobiDB-lite"/>
    </source>
</evidence>
<comment type="caution">
    <text evidence="4">The sequence shown here is derived from an EMBL/GenBank/DDBJ whole genome shotgun (WGS) entry which is preliminary data.</text>
</comment>
<feature type="domain" description="Zn(2)-C6 fungal-type" evidence="3">
    <location>
        <begin position="19"/>
        <end position="48"/>
    </location>
</feature>
<dbReference type="GO" id="GO:0000981">
    <property type="term" value="F:DNA-binding transcription factor activity, RNA polymerase II-specific"/>
    <property type="evidence" value="ECO:0007669"/>
    <property type="project" value="InterPro"/>
</dbReference>
<name>A0A8K0S604_9HYPO</name>
<dbReference type="PANTHER" id="PTHR47431:SF5">
    <property type="entry name" value="ZN(II)2CYS6 TRANSCRIPTION FACTOR (EUROFUNG)"/>
    <property type="match status" value="1"/>
</dbReference>
<reference evidence="4" key="1">
    <citation type="journal article" date="2021" name="Nat. Commun.">
        <title>Genetic determinants of endophytism in the Arabidopsis root mycobiome.</title>
        <authorList>
            <person name="Mesny F."/>
            <person name="Miyauchi S."/>
            <person name="Thiergart T."/>
            <person name="Pickel B."/>
            <person name="Atanasova L."/>
            <person name="Karlsson M."/>
            <person name="Huettel B."/>
            <person name="Barry K.W."/>
            <person name="Haridas S."/>
            <person name="Chen C."/>
            <person name="Bauer D."/>
            <person name="Andreopoulos W."/>
            <person name="Pangilinan J."/>
            <person name="LaButti K."/>
            <person name="Riley R."/>
            <person name="Lipzen A."/>
            <person name="Clum A."/>
            <person name="Drula E."/>
            <person name="Henrissat B."/>
            <person name="Kohler A."/>
            <person name="Grigoriev I.V."/>
            <person name="Martin F.M."/>
            <person name="Hacquard S."/>
        </authorList>
    </citation>
    <scope>NUCLEOTIDE SEQUENCE</scope>
    <source>
        <strain evidence="4">MPI-SDFR-AT-0068</strain>
    </source>
</reference>
<keyword evidence="1" id="KW-0539">Nucleus</keyword>
<dbReference type="AlphaFoldDB" id="A0A8K0S604"/>
<dbReference type="SUPFAM" id="SSF57701">
    <property type="entry name" value="Zn2/Cys6 DNA-binding domain"/>
    <property type="match status" value="1"/>
</dbReference>
<accession>A0A8K0S604</accession>
<evidence type="ECO:0000313" key="5">
    <source>
        <dbReference type="Proteomes" id="UP000813427"/>
    </source>
</evidence>
<dbReference type="PANTHER" id="PTHR47431">
    <property type="entry name" value="ZN(II)2CYS6 TRANSCRIPTION FACTOR (EUROFUNG)-RELATED"/>
    <property type="match status" value="1"/>
</dbReference>
<proteinExistence type="predicted"/>
<dbReference type="InterPro" id="IPR036864">
    <property type="entry name" value="Zn2-C6_fun-type_DNA-bd_sf"/>
</dbReference>
<evidence type="ECO:0000259" key="3">
    <source>
        <dbReference type="Pfam" id="PF00172"/>
    </source>
</evidence>
<feature type="region of interest" description="Disordered" evidence="2">
    <location>
        <begin position="1"/>
        <end position="24"/>
    </location>
</feature>
<dbReference type="OrthoDB" id="2123952at2759"/>
<dbReference type="CDD" id="cd00067">
    <property type="entry name" value="GAL4"/>
    <property type="match status" value="1"/>
</dbReference>